<dbReference type="Proteomes" id="UP001346869">
    <property type="component" value="Unassembled WGS sequence"/>
</dbReference>
<dbReference type="EMBL" id="JAUZQC010000007">
    <property type="protein sequence ID" value="KAK5868326.1"/>
    <property type="molecule type" value="Genomic_DNA"/>
</dbReference>
<reference evidence="2 3" key="2">
    <citation type="journal article" date="2023" name="Mol. Biol. Evol.">
        <title>Genomics of Secondarily Temperate Adaptation in the Only Non-Antarctic Icefish.</title>
        <authorList>
            <person name="Rivera-Colon A.G."/>
            <person name="Rayamajhi N."/>
            <person name="Minhas B.F."/>
            <person name="Madrigal G."/>
            <person name="Bilyk K.T."/>
            <person name="Yoon V."/>
            <person name="Hune M."/>
            <person name="Gregory S."/>
            <person name="Cheng C.H.C."/>
            <person name="Catchen J.M."/>
        </authorList>
    </citation>
    <scope>NUCLEOTIDE SEQUENCE [LARGE SCALE GENOMIC DNA]</scope>
    <source>
        <strain evidence="2">JMC-PN-2008</strain>
    </source>
</reference>
<evidence type="ECO:0000313" key="2">
    <source>
        <dbReference type="EMBL" id="KAK5868326.1"/>
    </source>
</evidence>
<protein>
    <submittedName>
        <fullName evidence="2">Uncharacterized protein</fullName>
    </submittedName>
</protein>
<feature type="region of interest" description="Disordered" evidence="1">
    <location>
        <begin position="51"/>
        <end position="75"/>
    </location>
</feature>
<organism evidence="2 3">
    <name type="scientific">Eleginops maclovinus</name>
    <name type="common">Patagonian blennie</name>
    <name type="synonym">Eleginus maclovinus</name>
    <dbReference type="NCBI Taxonomy" id="56733"/>
    <lineage>
        <taxon>Eukaryota</taxon>
        <taxon>Metazoa</taxon>
        <taxon>Chordata</taxon>
        <taxon>Craniata</taxon>
        <taxon>Vertebrata</taxon>
        <taxon>Euteleostomi</taxon>
        <taxon>Actinopterygii</taxon>
        <taxon>Neopterygii</taxon>
        <taxon>Teleostei</taxon>
        <taxon>Neoteleostei</taxon>
        <taxon>Acanthomorphata</taxon>
        <taxon>Eupercaria</taxon>
        <taxon>Perciformes</taxon>
        <taxon>Notothenioidei</taxon>
        <taxon>Eleginopidae</taxon>
        <taxon>Eleginops</taxon>
    </lineage>
</organism>
<sequence>MGGGAVGLCQLEGVAGSTIPGEGGSCRGSVQAGAKVTGLIRSKVNGTTYLTEGGGMRKEESTCLKSSEGRQENKI</sequence>
<proteinExistence type="predicted"/>
<gene>
    <name evidence="2" type="ORF">PBY51_009353</name>
</gene>
<evidence type="ECO:0000313" key="3">
    <source>
        <dbReference type="Proteomes" id="UP001346869"/>
    </source>
</evidence>
<accession>A0AAN7XWS5</accession>
<comment type="caution">
    <text evidence="2">The sequence shown here is derived from an EMBL/GenBank/DDBJ whole genome shotgun (WGS) entry which is preliminary data.</text>
</comment>
<keyword evidence="3" id="KW-1185">Reference proteome</keyword>
<name>A0AAN7XWS5_ELEMC</name>
<evidence type="ECO:0000256" key="1">
    <source>
        <dbReference type="SAM" id="MobiDB-lite"/>
    </source>
</evidence>
<feature type="compositionally biased region" description="Basic and acidic residues" evidence="1">
    <location>
        <begin position="55"/>
        <end position="75"/>
    </location>
</feature>
<reference evidence="2 3" key="1">
    <citation type="journal article" date="2023" name="Genes (Basel)">
        <title>Chromosome-Level Genome Assembly and Circadian Gene Repertoire of the Patagonia Blennie Eleginops maclovinus-The Closest Ancestral Proxy of Antarctic Cryonotothenioids.</title>
        <authorList>
            <person name="Cheng C.C."/>
            <person name="Rivera-Colon A.G."/>
            <person name="Minhas B.F."/>
            <person name="Wilson L."/>
            <person name="Rayamajhi N."/>
            <person name="Vargas-Chacoff L."/>
            <person name="Catchen J.M."/>
        </authorList>
    </citation>
    <scope>NUCLEOTIDE SEQUENCE [LARGE SCALE GENOMIC DNA]</scope>
    <source>
        <strain evidence="2">JMC-PN-2008</strain>
    </source>
</reference>
<dbReference type="AlphaFoldDB" id="A0AAN7XWS5"/>